<gene>
    <name evidence="2" type="ORF">ANN_27557</name>
</gene>
<keyword evidence="3" id="KW-1185">Reference proteome</keyword>
<accession>A0ABQ8RW85</accession>
<dbReference type="Pfam" id="PF16087">
    <property type="entry name" value="DUF4817"/>
    <property type="match status" value="1"/>
</dbReference>
<name>A0ABQ8RW85_PERAM</name>
<organism evidence="2 3">
    <name type="scientific">Periplaneta americana</name>
    <name type="common">American cockroach</name>
    <name type="synonym">Blatta americana</name>
    <dbReference type="NCBI Taxonomy" id="6978"/>
    <lineage>
        <taxon>Eukaryota</taxon>
        <taxon>Metazoa</taxon>
        <taxon>Ecdysozoa</taxon>
        <taxon>Arthropoda</taxon>
        <taxon>Hexapoda</taxon>
        <taxon>Insecta</taxon>
        <taxon>Pterygota</taxon>
        <taxon>Neoptera</taxon>
        <taxon>Polyneoptera</taxon>
        <taxon>Dictyoptera</taxon>
        <taxon>Blattodea</taxon>
        <taxon>Blattoidea</taxon>
        <taxon>Blattidae</taxon>
        <taxon>Blattinae</taxon>
        <taxon>Periplaneta</taxon>
    </lineage>
</organism>
<evidence type="ECO:0000259" key="1">
    <source>
        <dbReference type="Pfam" id="PF16087"/>
    </source>
</evidence>
<sequence>MAENKLKMVFIGDVGPLKLKITAAVMEVIKIEREIDTLAFELSNNTDIEEEKLQEGNVFDVQVTGIKTECVDHSYEVKSKMTFDKTPVPIELCFVKSEVKEENVLDLHMTEIKTECMDHSYGLKSEMTFEESSLPIDFPIMKSEAENEACELNKVEPEDKLQVTAEENVVFTDGRSHARVVDEFRRNYPDVVVPNNSTITRSIARFRECGSALLDNDERDCWFQQDSAICHTSDEAMQFLHEFLVNVSFPRIMAPTFLGFDVPRFLPGVIFKEGSTKTGPTL</sequence>
<evidence type="ECO:0000313" key="3">
    <source>
        <dbReference type="Proteomes" id="UP001148838"/>
    </source>
</evidence>
<proteinExistence type="predicted"/>
<dbReference type="Proteomes" id="UP001148838">
    <property type="component" value="Unassembled WGS sequence"/>
</dbReference>
<protein>
    <recommendedName>
        <fullName evidence="1">DUF4817 domain-containing protein</fullName>
    </recommendedName>
</protein>
<dbReference type="EMBL" id="JAJSOF020000041">
    <property type="protein sequence ID" value="KAJ4425931.1"/>
    <property type="molecule type" value="Genomic_DNA"/>
</dbReference>
<evidence type="ECO:0000313" key="2">
    <source>
        <dbReference type="EMBL" id="KAJ4425931.1"/>
    </source>
</evidence>
<comment type="caution">
    <text evidence="2">The sequence shown here is derived from an EMBL/GenBank/DDBJ whole genome shotgun (WGS) entry which is preliminary data.</text>
</comment>
<dbReference type="InterPro" id="IPR032135">
    <property type="entry name" value="DUF4817"/>
</dbReference>
<reference evidence="2 3" key="1">
    <citation type="journal article" date="2022" name="Allergy">
        <title>Genome assembly and annotation of Periplaneta americana reveal a comprehensive cockroach allergen profile.</title>
        <authorList>
            <person name="Wang L."/>
            <person name="Xiong Q."/>
            <person name="Saelim N."/>
            <person name="Wang L."/>
            <person name="Nong W."/>
            <person name="Wan A.T."/>
            <person name="Shi M."/>
            <person name="Liu X."/>
            <person name="Cao Q."/>
            <person name="Hui J.H.L."/>
            <person name="Sookrung N."/>
            <person name="Leung T.F."/>
            <person name="Tungtrongchitr A."/>
            <person name="Tsui S.K.W."/>
        </authorList>
    </citation>
    <scope>NUCLEOTIDE SEQUENCE [LARGE SCALE GENOMIC DNA]</scope>
    <source>
        <strain evidence="2">PWHHKU_190912</strain>
    </source>
</reference>
<feature type="domain" description="DUF4817" evidence="1">
    <location>
        <begin position="172"/>
        <end position="211"/>
    </location>
</feature>